<dbReference type="GO" id="GO:0009736">
    <property type="term" value="P:cytokinin-activated signaling pathway"/>
    <property type="evidence" value="ECO:0007669"/>
    <property type="project" value="InterPro"/>
</dbReference>
<evidence type="ECO:0000313" key="14">
    <source>
        <dbReference type="EMBL" id="BBK07877.1"/>
    </source>
</evidence>
<keyword evidence="7 9" id="KW-0804">Transcription</keyword>
<keyword evidence="8 9" id="KW-0539">Nucleus</keyword>
<reference evidence="14" key="1">
    <citation type="submission" date="2019-05" db="EMBL/GenBank/DDBJ databases">
        <title>Triple knockout of Coccomyxa by CRISPR/Cas9 increases algal oil productivity.</title>
        <authorList>
            <person name="Ide Y."/>
            <person name="Hayakawa J."/>
            <person name="Yoshimitsu Y."/>
            <person name="Komatsu S."/>
            <person name="Harayama S."/>
        </authorList>
    </citation>
    <scope>NUCLEOTIDE SEQUENCE</scope>
    <source>
        <strain evidence="14">KJ</strain>
    </source>
</reference>
<protein>
    <recommendedName>
        <fullName evidence="9">Two-component response regulator</fullName>
    </recommendedName>
</protein>
<proteinExistence type="predicted"/>
<evidence type="ECO:0000256" key="1">
    <source>
        <dbReference type="ARBA" id="ARBA00004123"/>
    </source>
</evidence>
<feature type="domain" description="Response regulatory" evidence="12">
    <location>
        <begin position="20"/>
        <end position="135"/>
    </location>
</feature>
<name>A0A7R6TBW5_9CHLO</name>
<keyword evidence="6 9" id="KW-0010">Activator</keyword>
<feature type="region of interest" description="Disordered" evidence="11">
    <location>
        <begin position="356"/>
        <end position="379"/>
    </location>
</feature>
<feature type="compositionally biased region" description="Low complexity" evidence="11">
    <location>
        <begin position="357"/>
        <end position="379"/>
    </location>
</feature>
<evidence type="ECO:0000256" key="10">
    <source>
        <dbReference type="PROSITE-ProRule" id="PRU00169"/>
    </source>
</evidence>
<dbReference type="GO" id="GO:0003677">
    <property type="term" value="F:DNA binding"/>
    <property type="evidence" value="ECO:0007669"/>
    <property type="project" value="UniProtKB-KW"/>
</dbReference>
<dbReference type="Gene3D" id="1.10.10.60">
    <property type="entry name" value="Homeodomain-like"/>
    <property type="match status" value="1"/>
</dbReference>
<feature type="region of interest" description="Disordered" evidence="11">
    <location>
        <begin position="141"/>
        <end position="173"/>
    </location>
</feature>
<dbReference type="InterPro" id="IPR009057">
    <property type="entry name" value="Homeodomain-like_sf"/>
</dbReference>
<gene>
    <name evidence="14" type="primary">ARR</name>
</gene>
<dbReference type="GO" id="GO:0005634">
    <property type="term" value="C:nucleus"/>
    <property type="evidence" value="ECO:0007669"/>
    <property type="project" value="UniProtKB-SubCell"/>
</dbReference>
<feature type="compositionally biased region" description="Polar residues" evidence="11">
    <location>
        <begin position="478"/>
        <end position="503"/>
    </location>
</feature>
<dbReference type="CDD" id="cd17584">
    <property type="entry name" value="REC_typeB_ARR-like"/>
    <property type="match status" value="1"/>
</dbReference>
<evidence type="ECO:0000256" key="3">
    <source>
        <dbReference type="ARBA" id="ARBA00023012"/>
    </source>
</evidence>
<dbReference type="InterPro" id="IPR045279">
    <property type="entry name" value="ARR-like"/>
</dbReference>
<evidence type="ECO:0000256" key="4">
    <source>
        <dbReference type="ARBA" id="ARBA00023015"/>
    </source>
</evidence>
<evidence type="ECO:0000259" key="12">
    <source>
        <dbReference type="PROSITE" id="PS50110"/>
    </source>
</evidence>
<dbReference type="PROSITE" id="PS50110">
    <property type="entry name" value="RESPONSE_REGULATORY"/>
    <property type="match status" value="1"/>
</dbReference>
<keyword evidence="2 10" id="KW-0597">Phosphoprotein</keyword>
<dbReference type="FunFam" id="1.10.10.60:FF:000007">
    <property type="entry name" value="Two-component response regulator"/>
    <property type="match status" value="1"/>
</dbReference>
<evidence type="ECO:0000256" key="9">
    <source>
        <dbReference type="PIRNR" id="PIRNR036392"/>
    </source>
</evidence>
<dbReference type="InterPro" id="IPR017930">
    <property type="entry name" value="Myb_dom"/>
</dbReference>
<organism evidence="14">
    <name type="scientific">Coccomyxa sp. KJ</name>
    <dbReference type="NCBI Taxonomy" id="2561882"/>
    <lineage>
        <taxon>Eukaryota</taxon>
        <taxon>Viridiplantae</taxon>
        <taxon>Chlorophyta</taxon>
        <taxon>core chlorophytes</taxon>
        <taxon>Trebouxiophyceae</taxon>
        <taxon>Trebouxiophyceae incertae sedis</taxon>
        <taxon>Coccomyxaceae</taxon>
        <taxon>Coccomyxa</taxon>
    </lineage>
</organism>
<sequence>MERDDLSRSDSWEMFPAGLKVLVVDDDPLCLKVVEHMLRRCNYQVTTCPNGKAALERLRDRSVHFDLVLSDVYMPDMDGFKLLEHIGLELDLPVIMMSSNGETNVVLRGVTHGAVDFLIKPVRVEELRNVWQHVVRRKRDQAKDSRDISDEEGTDDGKPRDKKRKERRDSDDGVSAKKARVVWSVEMHQQFVQAVNQLGIDKAVPKRILDLMNVDGLTRENVASHLQKYRLYLKRVSGVHPSAGARGKGGKGGGSDAAFQALMGAHGVHMPMAAGMQAGMMAPGMAHLAGAAGPPRELMHQMQMQQMSMGGLVAPGMMPAMMPGVGMNGRPDFLGAMQPHQPPVQPQHVASLPLGMQQSPAAQQSQPWRAPSMSMPSGLLPGSSSSLAALAAPANPAATANGHFSMPLQQGLPFMDGADAFGGAGKFQQGLRNGRSLSGVLPHQQQPQVSQSRQGFEMSDIDSNLLYCHQMNQAVPTSAPLQQQHLQESAAQNGGQGQSSLPNVKSEGNLDELLGMFLRE</sequence>
<evidence type="ECO:0000256" key="8">
    <source>
        <dbReference type="ARBA" id="ARBA00023242"/>
    </source>
</evidence>
<dbReference type="SUPFAM" id="SSF46689">
    <property type="entry name" value="Homeodomain-like"/>
    <property type="match status" value="1"/>
</dbReference>
<feature type="domain" description="HTH myb-type" evidence="13">
    <location>
        <begin position="175"/>
        <end position="234"/>
    </location>
</feature>
<dbReference type="PROSITE" id="PS51294">
    <property type="entry name" value="HTH_MYB"/>
    <property type="match status" value="1"/>
</dbReference>
<evidence type="ECO:0000256" key="7">
    <source>
        <dbReference type="ARBA" id="ARBA00023163"/>
    </source>
</evidence>
<dbReference type="InterPro" id="IPR006447">
    <property type="entry name" value="Myb_dom_plants"/>
</dbReference>
<dbReference type="AlphaFoldDB" id="A0A7R6TBW5"/>
<evidence type="ECO:0000256" key="5">
    <source>
        <dbReference type="ARBA" id="ARBA00023125"/>
    </source>
</evidence>
<dbReference type="Pfam" id="PF00249">
    <property type="entry name" value="Myb_DNA-binding"/>
    <property type="match status" value="1"/>
</dbReference>
<dbReference type="NCBIfam" id="TIGR01557">
    <property type="entry name" value="myb_SHAQKYF"/>
    <property type="match status" value="1"/>
</dbReference>
<dbReference type="EMBL" id="LC481584">
    <property type="protein sequence ID" value="BBK07877.1"/>
    <property type="molecule type" value="Genomic_DNA"/>
</dbReference>
<dbReference type="InterPro" id="IPR001005">
    <property type="entry name" value="SANT/Myb"/>
</dbReference>
<dbReference type="PANTHER" id="PTHR43874:SF7">
    <property type="entry name" value="TWO-COMPONENT RESPONSE REGULATOR ARR10"/>
    <property type="match status" value="1"/>
</dbReference>
<keyword evidence="3 9" id="KW-0902">Two-component regulatory system</keyword>
<dbReference type="GO" id="GO:0003700">
    <property type="term" value="F:DNA-binding transcription factor activity"/>
    <property type="evidence" value="ECO:0007669"/>
    <property type="project" value="UniProtKB-UniRule"/>
</dbReference>
<evidence type="ECO:0000256" key="11">
    <source>
        <dbReference type="SAM" id="MobiDB-lite"/>
    </source>
</evidence>
<dbReference type="InterPro" id="IPR001789">
    <property type="entry name" value="Sig_transdc_resp-reg_receiver"/>
</dbReference>
<accession>A0A7R6TBW5</accession>
<dbReference type="Pfam" id="PF00072">
    <property type="entry name" value="Response_reg"/>
    <property type="match status" value="1"/>
</dbReference>
<dbReference type="Gene3D" id="3.40.50.2300">
    <property type="match status" value="1"/>
</dbReference>
<dbReference type="SMART" id="SM00448">
    <property type="entry name" value="REC"/>
    <property type="match status" value="1"/>
</dbReference>
<dbReference type="GO" id="GO:0000160">
    <property type="term" value="P:phosphorelay signal transduction system"/>
    <property type="evidence" value="ECO:0007669"/>
    <property type="project" value="UniProtKB-KW"/>
</dbReference>
<comment type="subcellular location">
    <subcellularLocation>
        <location evidence="1 9">Nucleus</location>
    </subcellularLocation>
</comment>
<dbReference type="PIRSF" id="PIRSF036392">
    <property type="entry name" value="RR_ARR_type-B"/>
    <property type="match status" value="1"/>
</dbReference>
<evidence type="ECO:0000256" key="2">
    <source>
        <dbReference type="ARBA" id="ARBA00022553"/>
    </source>
</evidence>
<feature type="modified residue" description="4-aspartylphosphate" evidence="10">
    <location>
        <position position="71"/>
    </location>
</feature>
<feature type="region of interest" description="Disordered" evidence="11">
    <location>
        <begin position="478"/>
        <end position="506"/>
    </location>
</feature>
<evidence type="ECO:0000256" key="6">
    <source>
        <dbReference type="ARBA" id="ARBA00023159"/>
    </source>
</evidence>
<evidence type="ECO:0000259" key="13">
    <source>
        <dbReference type="PROSITE" id="PS51294"/>
    </source>
</evidence>
<dbReference type="SUPFAM" id="SSF52172">
    <property type="entry name" value="CheY-like"/>
    <property type="match status" value="1"/>
</dbReference>
<keyword evidence="5 9" id="KW-0238">DNA-binding</keyword>
<comment type="function">
    <text evidence="9">Transcriptional activator that binds specific DNA sequence.</text>
</comment>
<dbReference type="PANTHER" id="PTHR43874">
    <property type="entry name" value="TWO-COMPONENT RESPONSE REGULATOR"/>
    <property type="match status" value="1"/>
</dbReference>
<keyword evidence="4 9" id="KW-0805">Transcription regulation</keyword>
<dbReference type="InterPro" id="IPR017053">
    <property type="entry name" value="Response_reg_B-typ_pln"/>
</dbReference>
<dbReference type="InterPro" id="IPR011006">
    <property type="entry name" value="CheY-like_superfamily"/>
</dbReference>